<dbReference type="Pfam" id="PF00505">
    <property type="entry name" value="HMG_box"/>
    <property type="match status" value="1"/>
</dbReference>
<feature type="domain" description="HMG box" evidence="5">
    <location>
        <begin position="64"/>
        <end position="132"/>
    </location>
</feature>
<feature type="DNA-binding region" description="HMG box" evidence="3">
    <location>
        <begin position="64"/>
        <end position="132"/>
    </location>
</feature>
<dbReference type="InterPro" id="IPR036910">
    <property type="entry name" value="HMG_box_dom_sf"/>
</dbReference>
<feature type="region of interest" description="Disordered" evidence="4">
    <location>
        <begin position="894"/>
        <end position="914"/>
    </location>
</feature>
<dbReference type="GO" id="GO:0005634">
    <property type="term" value="C:nucleus"/>
    <property type="evidence" value="ECO:0007669"/>
    <property type="project" value="UniProtKB-UniRule"/>
</dbReference>
<dbReference type="SMART" id="SM00398">
    <property type="entry name" value="HMG"/>
    <property type="match status" value="1"/>
</dbReference>
<dbReference type="Proteomes" id="UP000050790">
    <property type="component" value="Unassembled WGS sequence"/>
</dbReference>
<dbReference type="Gene3D" id="1.10.30.10">
    <property type="entry name" value="High mobility group box domain"/>
    <property type="match status" value="1"/>
</dbReference>
<dbReference type="GO" id="GO:0000978">
    <property type="term" value="F:RNA polymerase II cis-regulatory region sequence-specific DNA binding"/>
    <property type="evidence" value="ECO:0007669"/>
    <property type="project" value="TreeGrafter"/>
</dbReference>
<dbReference type="InterPro" id="IPR009071">
    <property type="entry name" value="HMG_box_dom"/>
</dbReference>
<feature type="region of interest" description="Disordered" evidence="4">
    <location>
        <begin position="632"/>
        <end position="656"/>
    </location>
</feature>
<dbReference type="PROSITE" id="PS50118">
    <property type="entry name" value="HMG_BOX_2"/>
    <property type="match status" value="1"/>
</dbReference>
<feature type="compositionally biased region" description="Low complexity" evidence="4">
    <location>
        <begin position="636"/>
        <end position="656"/>
    </location>
</feature>
<name>A0AA84Z8P9_9TREM</name>
<evidence type="ECO:0000256" key="1">
    <source>
        <dbReference type="ARBA" id="ARBA00023125"/>
    </source>
</evidence>
<evidence type="ECO:0000256" key="4">
    <source>
        <dbReference type="SAM" id="MobiDB-lite"/>
    </source>
</evidence>
<dbReference type="AlphaFoldDB" id="A0AA84Z8P9"/>
<dbReference type="SUPFAM" id="SSF47095">
    <property type="entry name" value="HMG-box"/>
    <property type="match status" value="1"/>
</dbReference>
<evidence type="ECO:0000313" key="7">
    <source>
        <dbReference type="WBParaSite" id="SMRG1_1380.1"/>
    </source>
</evidence>
<dbReference type="PANTHER" id="PTHR45789:SF2">
    <property type="entry name" value="FI18025P1"/>
    <property type="match status" value="1"/>
</dbReference>
<feature type="compositionally biased region" description="Low complexity" evidence="4">
    <location>
        <begin position="141"/>
        <end position="166"/>
    </location>
</feature>
<dbReference type="PANTHER" id="PTHR45789">
    <property type="entry name" value="FI18025P1"/>
    <property type="match status" value="1"/>
</dbReference>
<evidence type="ECO:0000256" key="2">
    <source>
        <dbReference type="ARBA" id="ARBA00023242"/>
    </source>
</evidence>
<evidence type="ECO:0000259" key="5">
    <source>
        <dbReference type="PROSITE" id="PS50118"/>
    </source>
</evidence>
<evidence type="ECO:0000256" key="3">
    <source>
        <dbReference type="PROSITE-ProRule" id="PRU00267"/>
    </source>
</evidence>
<feature type="region of interest" description="Disordered" evidence="4">
    <location>
        <begin position="134"/>
        <end position="168"/>
    </location>
</feature>
<keyword evidence="2 3" id="KW-0539">Nucleus</keyword>
<protein>
    <submittedName>
        <fullName evidence="7">HMG box domain-containing protein</fullName>
    </submittedName>
</protein>
<dbReference type="GO" id="GO:0000981">
    <property type="term" value="F:DNA-binding transcription factor activity, RNA polymerase II-specific"/>
    <property type="evidence" value="ECO:0007669"/>
    <property type="project" value="TreeGrafter"/>
</dbReference>
<reference evidence="7" key="1">
    <citation type="submission" date="2023-11" db="UniProtKB">
        <authorList>
            <consortium name="WormBaseParasite"/>
        </authorList>
    </citation>
    <scope>IDENTIFICATION</scope>
</reference>
<evidence type="ECO:0000313" key="6">
    <source>
        <dbReference type="Proteomes" id="UP000050790"/>
    </source>
</evidence>
<proteinExistence type="predicted"/>
<dbReference type="WBParaSite" id="SMRG1_1380.1">
    <property type="protein sequence ID" value="SMRG1_1380.1"/>
    <property type="gene ID" value="SMRG1_1380"/>
</dbReference>
<feature type="compositionally biased region" description="Basic residues" evidence="4">
    <location>
        <begin position="905"/>
        <end position="914"/>
    </location>
</feature>
<organism evidence="6 7">
    <name type="scientific">Schistosoma margrebowiei</name>
    <dbReference type="NCBI Taxonomy" id="48269"/>
    <lineage>
        <taxon>Eukaryota</taxon>
        <taxon>Metazoa</taxon>
        <taxon>Spiralia</taxon>
        <taxon>Lophotrochozoa</taxon>
        <taxon>Platyhelminthes</taxon>
        <taxon>Trematoda</taxon>
        <taxon>Digenea</taxon>
        <taxon>Strigeidida</taxon>
        <taxon>Schistosomatoidea</taxon>
        <taxon>Schistosomatidae</taxon>
        <taxon>Schistosoma</taxon>
    </lineage>
</organism>
<accession>A0AA84Z8P9</accession>
<keyword evidence="1 3" id="KW-0238">DNA-binding</keyword>
<feature type="region of interest" description="Disordered" evidence="4">
    <location>
        <begin position="815"/>
        <end position="841"/>
    </location>
</feature>
<sequence>MKDCDQCSTAKLGGLQVWMQHLTDEHAIPTEWPSDRASRLTGSNALRPYTTIAESKKKRRKDSIPRPLNSFMLFAQHIRRNVLRVFSDASNSVISQQLGDLWRTVPRSCRNQYDDEANRLVKIHQIEFPNYKYQPKKRQITSSSSSSSTTTTTATTTTANTSRSNNDQMRIVNPNQFHNTTHTLTQPSISMNNIREDQLITSSKLLSTNLLKTSTDYNVVYSSSLASSSSSSSSSTVTNKLPTLSNRNYSIPGISSMNSSVAKGQTNNGNHEVMNNFITSPSKLVCNTVYAKLEPKPLSVSIINTTNNSSIPMNNNNNTTNSSQTLSFKPTIHSLSSVLPPLLTLSSNHHHHAHHHHHQTNRLMNEQFSLGICDSAYASGINSSSSSSASSPAVGELISPAKSCSSTFSSLSSSASSLSNVNIKQTKHSPIRRKIHFIPIRPQSQQLPPVGNQPTRQRFLSANNGITTTNTTTNNSNISTIGNGYIQMNGFQFKSNSENVVILPRKLNDLHVEQKEGQLTEEFMNDTLILQDNNDNNGMVTTDILTPVYIQLDHEGQNPPTEGLMLTLPPGTTFIQANHDSINRSIPLNNNNNTISKRFYITNGNRMIPAISKSVQILQPLKVMNVIHHHHHVHPNHSSSSTTTTTTATTTPSSSSLLSYPEPIFYSPLMSSSELLSSSSYSCNSSPNSIVSPLSGDVFLPMQQVEMMSNSSHFNTYDQQASCMDIYQFDGQNQLDMCIEEEEEERVHEEGEQILIDESNITHHSKNLDTITNIISIDECMDAVNNDTFISNTNSSGILHNWSSNLPFSESMLMSTSTSTSSSSSSLLSSIGSSSSSSSLPLTTTKTMITVNNNDYDDNEHGEHIGASNRHLPLTIDVMKSTNENLITLSSTSSSTITTLNPPPSHHHQHHQHHLHHNISISIDNDLNDTDFSITNDNDNFDSTFDAMMNSIDITTFLPGTFQTNEEQDQSIHNDYDHVQLNSYHHEIYHNDQHEFMKMDEFDESCHIINDVIATTITTTTVATITSSSSGAATATAAASSSFMNKPTNSQLYNVIRSDIDFIHHNHLGNENRAVRIISPLQKIGKQSSLTYSHPISSSSSLQGTQCSTSLSSSSSSSSSSTSSVLRMNSLHELLNNSPQVCSSTLADLDSLDKSSLFIIKPEWSVLA</sequence>
<dbReference type="InterPro" id="IPR051356">
    <property type="entry name" value="SOX/SOX-like_TF"/>
</dbReference>